<evidence type="ECO:0000313" key="1">
    <source>
        <dbReference type="EMBL" id="SPF43184.1"/>
    </source>
</evidence>
<evidence type="ECO:0000313" key="2">
    <source>
        <dbReference type="Proteomes" id="UP000238701"/>
    </source>
</evidence>
<proteinExistence type="predicted"/>
<protein>
    <submittedName>
        <fullName evidence="1">Uncharacterized protein</fullName>
    </submittedName>
</protein>
<organism evidence="1 2">
    <name type="scientific">Candidatus Sulfotelmatobacter kueseliae</name>
    <dbReference type="NCBI Taxonomy" id="2042962"/>
    <lineage>
        <taxon>Bacteria</taxon>
        <taxon>Pseudomonadati</taxon>
        <taxon>Acidobacteriota</taxon>
        <taxon>Terriglobia</taxon>
        <taxon>Terriglobales</taxon>
        <taxon>Candidatus Korobacteraceae</taxon>
        <taxon>Candidatus Sulfotelmatobacter</taxon>
    </lineage>
</organism>
<dbReference type="AlphaFoldDB" id="A0A2U3KU48"/>
<dbReference type="EMBL" id="OMOD01000142">
    <property type="protein sequence ID" value="SPF43184.1"/>
    <property type="molecule type" value="Genomic_DNA"/>
</dbReference>
<reference evidence="2" key="1">
    <citation type="submission" date="2018-02" db="EMBL/GenBank/DDBJ databases">
        <authorList>
            <person name="Hausmann B."/>
        </authorList>
    </citation>
    <scope>NUCLEOTIDE SEQUENCE [LARGE SCALE GENOMIC DNA]</scope>
    <source>
        <strain evidence="2">Peat soil MAG SbA1</strain>
    </source>
</reference>
<accession>A0A2U3KU48</accession>
<name>A0A2U3KU48_9BACT</name>
<sequence>MQAGRCLNGTAGIDYGIFGTCTQPVLFTSQVENAVVRVCLRLWRASHRDRDSCLDPGAPSRSS</sequence>
<gene>
    <name evidence="1" type="ORF">SBA1_480054</name>
</gene>
<dbReference type="Proteomes" id="UP000238701">
    <property type="component" value="Unassembled WGS sequence"/>
</dbReference>